<dbReference type="AlphaFoldDB" id="A0A5R9EGY2"/>
<dbReference type="EMBL" id="VBSP01000001">
    <property type="protein sequence ID" value="TLQ49482.1"/>
    <property type="molecule type" value="Genomic_DNA"/>
</dbReference>
<sequence length="106" mass="12157">MAQFLLYILKKIIRFLLYGTYIMLILITPLANLFALFSTIIGTLFLLFSLFIVFDPTLPNVEKSLFFLFSLLVLGSGYLLPVIKESLGAYFEQDPNKKVNEKKLNL</sequence>
<dbReference type="RefSeq" id="WP_138403404.1">
    <property type="nucleotide sequence ID" value="NZ_VBSP01000001.1"/>
</dbReference>
<gene>
    <name evidence="2" type="ORF">FEZ33_00395</name>
</gene>
<keyword evidence="1" id="KW-0472">Membrane</keyword>
<evidence type="ECO:0000313" key="2">
    <source>
        <dbReference type="EMBL" id="TLQ49482.1"/>
    </source>
</evidence>
<dbReference type="Proteomes" id="UP000306420">
    <property type="component" value="Unassembled WGS sequence"/>
</dbReference>
<organism evidence="2 3">
    <name type="scientific">Ruoffia tabacinasalis</name>
    <dbReference type="NCBI Taxonomy" id="87458"/>
    <lineage>
        <taxon>Bacteria</taxon>
        <taxon>Bacillati</taxon>
        <taxon>Bacillota</taxon>
        <taxon>Bacilli</taxon>
        <taxon>Lactobacillales</taxon>
        <taxon>Aerococcaceae</taxon>
        <taxon>Ruoffia</taxon>
    </lineage>
</organism>
<keyword evidence="1" id="KW-0812">Transmembrane</keyword>
<comment type="caution">
    <text evidence="2">The sequence shown here is derived from an EMBL/GenBank/DDBJ whole genome shotgun (WGS) entry which is preliminary data.</text>
</comment>
<evidence type="ECO:0000313" key="3">
    <source>
        <dbReference type="Proteomes" id="UP000306420"/>
    </source>
</evidence>
<protein>
    <submittedName>
        <fullName evidence="2">Uncharacterized protein</fullName>
    </submittedName>
</protein>
<name>A0A5R9EGY2_9LACT</name>
<feature type="transmembrane region" description="Helical" evidence="1">
    <location>
        <begin position="34"/>
        <end position="53"/>
    </location>
</feature>
<evidence type="ECO:0000256" key="1">
    <source>
        <dbReference type="SAM" id="Phobius"/>
    </source>
</evidence>
<proteinExistence type="predicted"/>
<feature type="transmembrane region" description="Helical" evidence="1">
    <location>
        <begin position="65"/>
        <end position="83"/>
    </location>
</feature>
<feature type="transmembrane region" description="Helical" evidence="1">
    <location>
        <begin position="12"/>
        <end position="28"/>
    </location>
</feature>
<reference evidence="2 3" key="1">
    <citation type="submission" date="2019-05" db="EMBL/GenBank/DDBJ databases">
        <title>The metagenome of a microbial culture collection derived from dairy environment covers the genomic content of the human microbiome.</title>
        <authorList>
            <person name="Roder T."/>
            <person name="Wuthrich D."/>
            <person name="Sattari Z."/>
            <person name="Von Ah U."/>
            <person name="Bar C."/>
            <person name="Ronchi F."/>
            <person name="Macpherson A.J."/>
            <person name="Ganal-Vonarburg S.C."/>
            <person name="Bruggmann R."/>
            <person name="Vergeres G."/>
        </authorList>
    </citation>
    <scope>NUCLEOTIDE SEQUENCE [LARGE SCALE GENOMIC DNA]</scope>
    <source>
        <strain evidence="2 3">FAM 24227</strain>
    </source>
</reference>
<keyword evidence="1" id="KW-1133">Transmembrane helix</keyword>
<accession>A0A5R9EGY2</accession>